<keyword evidence="1" id="KW-1133">Transmembrane helix</keyword>
<feature type="transmembrane region" description="Helical" evidence="1">
    <location>
        <begin position="71"/>
        <end position="92"/>
    </location>
</feature>
<evidence type="ECO:0000313" key="3">
    <source>
        <dbReference type="Proteomes" id="UP000321201"/>
    </source>
</evidence>
<sequence length="174" mass="20281">MDTALKILFLVGFFGVPFYVVWRITSFLTRELKSKTARRLWLASAVCTAAALMVFGIFGEMRNFSRPLYDVLGGLFLAFFVFFGIHIFWRFLHWLTGEPYTSLLDELGAAPGGRVDYLDELKRHQRYWEEYFSKNGLQPGPFGAGMYLDGIRVDSDSDLHVDRRSSFDYFDRRW</sequence>
<evidence type="ECO:0000256" key="1">
    <source>
        <dbReference type="SAM" id="Phobius"/>
    </source>
</evidence>
<feature type="transmembrane region" description="Helical" evidence="1">
    <location>
        <begin position="40"/>
        <end position="59"/>
    </location>
</feature>
<feature type="transmembrane region" description="Helical" evidence="1">
    <location>
        <begin position="6"/>
        <end position="28"/>
    </location>
</feature>
<name>A0A5C7EPI2_9PROT</name>
<reference evidence="2 3" key="1">
    <citation type="submission" date="2019-08" db="EMBL/GenBank/DDBJ databases">
        <title>Pelomicrobium methylotrophicum gen. nov., sp. nov. a moderately thermophilic, facultatively anaerobic, lithoautotrophic and methylotrophic bacterium isolated from a terrestrial mud volcano.</title>
        <authorList>
            <person name="Slobodkina G.B."/>
            <person name="Merkel A.Y."/>
            <person name="Slobodkin A.I."/>
        </authorList>
    </citation>
    <scope>NUCLEOTIDE SEQUENCE [LARGE SCALE GENOMIC DNA]</scope>
    <source>
        <strain evidence="2 3">SM250</strain>
    </source>
</reference>
<evidence type="ECO:0000313" key="2">
    <source>
        <dbReference type="EMBL" id="TXF13805.1"/>
    </source>
</evidence>
<accession>A0A5C7EPI2</accession>
<gene>
    <name evidence="2" type="ORF">FR698_01515</name>
</gene>
<dbReference type="InParanoid" id="A0A5C7EPI2"/>
<comment type="caution">
    <text evidence="2">The sequence shown here is derived from an EMBL/GenBank/DDBJ whole genome shotgun (WGS) entry which is preliminary data.</text>
</comment>
<keyword evidence="1" id="KW-0472">Membrane</keyword>
<protein>
    <submittedName>
        <fullName evidence="2">Uncharacterized protein</fullName>
    </submittedName>
</protein>
<keyword evidence="3" id="KW-1185">Reference proteome</keyword>
<organism evidence="2 3">
    <name type="scientific">Pelomicrobium methylotrophicum</name>
    <dbReference type="NCBI Taxonomy" id="2602750"/>
    <lineage>
        <taxon>Bacteria</taxon>
        <taxon>Pseudomonadati</taxon>
        <taxon>Pseudomonadota</taxon>
        <taxon>Hydrogenophilia</taxon>
        <taxon>Hydrogenophilia incertae sedis</taxon>
        <taxon>Pelomicrobium</taxon>
    </lineage>
</organism>
<dbReference type="RefSeq" id="WP_147798390.1">
    <property type="nucleotide sequence ID" value="NZ_VPFL01000001.1"/>
</dbReference>
<dbReference type="Proteomes" id="UP000321201">
    <property type="component" value="Unassembled WGS sequence"/>
</dbReference>
<keyword evidence="1" id="KW-0812">Transmembrane</keyword>
<dbReference type="EMBL" id="VPFL01000001">
    <property type="protein sequence ID" value="TXF13805.1"/>
    <property type="molecule type" value="Genomic_DNA"/>
</dbReference>
<proteinExistence type="predicted"/>
<dbReference type="AlphaFoldDB" id="A0A5C7EPI2"/>